<evidence type="ECO:0000256" key="3">
    <source>
        <dbReference type="ARBA" id="ARBA00023082"/>
    </source>
</evidence>
<dbReference type="Gene3D" id="1.10.1740.10">
    <property type="match status" value="1"/>
</dbReference>
<dbReference type="InterPro" id="IPR014284">
    <property type="entry name" value="RNA_pol_sigma-70_dom"/>
</dbReference>
<comment type="caution">
    <text evidence="6">The sequence shown here is derived from an EMBL/GenBank/DDBJ whole genome shotgun (WGS) entry which is preliminary data.</text>
</comment>
<comment type="similarity">
    <text evidence="1">Belongs to the sigma-70 factor family. ECF subfamily.</text>
</comment>
<dbReference type="SUPFAM" id="SSF88659">
    <property type="entry name" value="Sigma3 and sigma4 domains of RNA polymerase sigma factors"/>
    <property type="match status" value="1"/>
</dbReference>
<keyword evidence="2" id="KW-0805">Transcription regulation</keyword>
<evidence type="ECO:0000259" key="5">
    <source>
        <dbReference type="Pfam" id="PF08281"/>
    </source>
</evidence>
<feature type="domain" description="RNA polymerase sigma factor 70 region 4 type 2" evidence="5">
    <location>
        <begin position="145"/>
        <end position="192"/>
    </location>
</feature>
<dbReference type="SUPFAM" id="SSF88946">
    <property type="entry name" value="Sigma2 domain of RNA polymerase sigma factors"/>
    <property type="match status" value="1"/>
</dbReference>
<gene>
    <name evidence="6" type="ORF">QWZ15_23300</name>
</gene>
<name>A0ABT8CG46_9BACT</name>
<evidence type="ECO:0000313" key="7">
    <source>
        <dbReference type="Proteomes" id="UP001236663"/>
    </source>
</evidence>
<dbReference type="Gene3D" id="1.10.10.10">
    <property type="entry name" value="Winged helix-like DNA-binding domain superfamily/Winged helix DNA-binding domain"/>
    <property type="match status" value="1"/>
</dbReference>
<organism evidence="6 7">
    <name type="scientific">Cyclobacterium jeungdonense</name>
    <dbReference type="NCBI Taxonomy" id="708087"/>
    <lineage>
        <taxon>Bacteria</taxon>
        <taxon>Pseudomonadati</taxon>
        <taxon>Bacteroidota</taxon>
        <taxon>Cytophagia</taxon>
        <taxon>Cytophagales</taxon>
        <taxon>Cyclobacteriaceae</taxon>
        <taxon>Cyclobacterium</taxon>
    </lineage>
</organism>
<dbReference type="EMBL" id="JAUFQS010000047">
    <property type="protein sequence ID" value="MDN3690768.1"/>
    <property type="molecule type" value="Genomic_DNA"/>
</dbReference>
<sequence length="203" mass="23863">MNEPKITHSFPLVPDIPAPLPGLRENESELWDQFRQGSETAFITIYDRYFDKLVQYGNQLSGKPALTEDCIQDIFIRIRQKRNGLGETNSICFYLMKCLKRKLIREMSKTRNTTQFNYSEQFLITYSHEQTLIDRQIHEEQAWLLNNALKQLSGRKKEALYYFYFEGLSYPQISELMGLSHVKSARNLVYQAITSLKKAIDYK</sequence>
<dbReference type="PANTHER" id="PTHR43133">
    <property type="entry name" value="RNA POLYMERASE ECF-TYPE SIGMA FACTO"/>
    <property type="match status" value="1"/>
</dbReference>
<dbReference type="InterPro" id="IPR013249">
    <property type="entry name" value="RNA_pol_sigma70_r4_t2"/>
</dbReference>
<evidence type="ECO:0000313" key="6">
    <source>
        <dbReference type="EMBL" id="MDN3690768.1"/>
    </source>
</evidence>
<evidence type="ECO:0000256" key="1">
    <source>
        <dbReference type="ARBA" id="ARBA00010641"/>
    </source>
</evidence>
<evidence type="ECO:0000256" key="2">
    <source>
        <dbReference type="ARBA" id="ARBA00023015"/>
    </source>
</evidence>
<protein>
    <submittedName>
        <fullName evidence="6">Sigma-70 family RNA polymerase sigma factor</fullName>
    </submittedName>
</protein>
<dbReference type="Pfam" id="PF08281">
    <property type="entry name" value="Sigma70_r4_2"/>
    <property type="match status" value="1"/>
</dbReference>
<dbReference type="InterPro" id="IPR013324">
    <property type="entry name" value="RNA_pol_sigma_r3/r4-like"/>
</dbReference>
<dbReference type="NCBIfam" id="TIGR02937">
    <property type="entry name" value="sigma70-ECF"/>
    <property type="match status" value="1"/>
</dbReference>
<evidence type="ECO:0000256" key="4">
    <source>
        <dbReference type="ARBA" id="ARBA00023163"/>
    </source>
</evidence>
<keyword evidence="3" id="KW-0731">Sigma factor</keyword>
<reference evidence="7" key="1">
    <citation type="journal article" date="2019" name="Int. J. Syst. Evol. Microbiol.">
        <title>The Global Catalogue of Microorganisms (GCM) 10K type strain sequencing project: providing services to taxonomists for standard genome sequencing and annotation.</title>
        <authorList>
            <consortium name="The Broad Institute Genomics Platform"/>
            <consortium name="The Broad Institute Genome Sequencing Center for Infectious Disease"/>
            <person name="Wu L."/>
            <person name="Ma J."/>
        </authorList>
    </citation>
    <scope>NUCLEOTIDE SEQUENCE [LARGE SCALE GENOMIC DNA]</scope>
    <source>
        <strain evidence="7">CECT 7706</strain>
    </source>
</reference>
<dbReference type="Proteomes" id="UP001236663">
    <property type="component" value="Unassembled WGS sequence"/>
</dbReference>
<dbReference type="InterPro" id="IPR013325">
    <property type="entry name" value="RNA_pol_sigma_r2"/>
</dbReference>
<dbReference type="InterPro" id="IPR036388">
    <property type="entry name" value="WH-like_DNA-bd_sf"/>
</dbReference>
<dbReference type="RefSeq" id="WP_163382777.1">
    <property type="nucleotide sequence ID" value="NZ_JAUFQS010000047.1"/>
</dbReference>
<dbReference type="InterPro" id="IPR039425">
    <property type="entry name" value="RNA_pol_sigma-70-like"/>
</dbReference>
<keyword evidence="4" id="KW-0804">Transcription</keyword>
<keyword evidence="7" id="KW-1185">Reference proteome</keyword>
<proteinExistence type="inferred from homology"/>
<accession>A0ABT8CG46</accession>
<dbReference type="PANTHER" id="PTHR43133:SF46">
    <property type="entry name" value="RNA POLYMERASE SIGMA-70 FACTOR ECF SUBFAMILY"/>
    <property type="match status" value="1"/>
</dbReference>